<dbReference type="PANTHER" id="PTHR13822">
    <property type="entry name" value="ATP SYNTHASE DELTA/EPSILON CHAIN"/>
    <property type="match status" value="1"/>
</dbReference>
<keyword evidence="9" id="KW-0375">Hydrogen ion transport</keyword>
<dbReference type="HAMAP" id="MF_00530">
    <property type="entry name" value="ATP_synth_epsil_bac"/>
    <property type="match status" value="1"/>
</dbReference>
<keyword evidence="13" id="KW-1185">Reference proteome</keyword>
<accession>A0A1C3ENG1</accession>
<dbReference type="GO" id="GO:0005886">
    <property type="term" value="C:plasma membrane"/>
    <property type="evidence" value="ECO:0007669"/>
    <property type="project" value="UniProtKB-SubCell"/>
</dbReference>
<evidence type="ECO:0000256" key="4">
    <source>
        <dbReference type="ARBA" id="ARBA00022448"/>
    </source>
</evidence>
<evidence type="ECO:0000256" key="8">
    <source>
        <dbReference type="ARBA" id="ARBA00023310"/>
    </source>
</evidence>
<evidence type="ECO:0000256" key="2">
    <source>
        <dbReference type="ARBA" id="ARBA00004184"/>
    </source>
</evidence>
<gene>
    <name evidence="9" type="primary">atpC</name>
    <name evidence="12" type="ORF">A6X21_03800</name>
</gene>
<evidence type="ECO:0000313" key="13">
    <source>
        <dbReference type="Proteomes" id="UP000094828"/>
    </source>
</evidence>
<keyword evidence="8 9" id="KW-0066">ATP synthesis</keyword>
<evidence type="ECO:0000259" key="11">
    <source>
        <dbReference type="Pfam" id="PF02823"/>
    </source>
</evidence>
<organism evidence="12 13">
    <name type="scientific">Planctopirus hydrillae</name>
    <dbReference type="NCBI Taxonomy" id="1841610"/>
    <lineage>
        <taxon>Bacteria</taxon>
        <taxon>Pseudomonadati</taxon>
        <taxon>Planctomycetota</taxon>
        <taxon>Planctomycetia</taxon>
        <taxon>Planctomycetales</taxon>
        <taxon>Planctomycetaceae</taxon>
        <taxon>Planctopirus</taxon>
    </lineage>
</organism>
<dbReference type="AlphaFoldDB" id="A0A1C3ENG1"/>
<dbReference type="OrthoDB" id="277064at2"/>
<dbReference type="Gene3D" id="2.60.15.10">
    <property type="entry name" value="F0F1 ATP synthase delta/epsilon subunit, N-terminal"/>
    <property type="match status" value="1"/>
</dbReference>
<evidence type="ECO:0000256" key="7">
    <source>
        <dbReference type="ARBA" id="ARBA00023196"/>
    </source>
</evidence>
<dbReference type="InterPro" id="IPR020546">
    <property type="entry name" value="ATP_synth_F1_dsu/esu_N"/>
</dbReference>
<proteinExistence type="inferred from homology"/>
<keyword evidence="9" id="KW-1003">Cell membrane</keyword>
<dbReference type="Proteomes" id="UP000094828">
    <property type="component" value="Unassembled WGS sequence"/>
</dbReference>
<dbReference type="InterPro" id="IPR001469">
    <property type="entry name" value="ATP_synth_F1_dsu/esu"/>
</dbReference>
<evidence type="ECO:0000256" key="6">
    <source>
        <dbReference type="ARBA" id="ARBA00023136"/>
    </source>
</evidence>
<comment type="function">
    <text evidence="1 9">Produces ATP from ADP in the presence of a proton gradient across the membrane.</text>
</comment>
<keyword evidence="5 9" id="KW-0406">Ion transport</keyword>
<comment type="subcellular location">
    <subcellularLocation>
        <location evidence="9">Cell membrane</location>
        <topology evidence="9">Peripheral membrane protein</topology>
    </subcellularLocation>
    <subcellularLocation>
        <location evidence="2">Endomembrane system</location>
        <topology evidence="2">Peripheral membrane protein</topology>
    </subcellularLocation>
</comment>
<evidence type="ECO:0000256" key="1">
    <source>
        <dbReference type="ARBA" id="ARBA00003543"/>
    </source>
</evidence>
<dbReference type="Pfam" id="PF02823">
    <property type="entry name" value="ATP-synt_DE_N"/>
    <property type="match status" value="1"/>
</dbReference>
<evidence type="ECO:0000256" key="10">
    <source>
        <dbReference type="SAM" id="MobiDB-lite"/>
    </source>
</evidence>
<evidence type="ECO:0000313" key="12">
    <source>
        <dbReference type="EMBL" id="ODA34793.1"/>
    </source>
</evidence>
<name>A0A1C3ENG1_9PLAN</name>
<dbReference type="RefSeq" id="WP_068846266.1">
    <property type="nucleotide sequence ID" value="NZ_LYDR01000039.1"/>
</dbReference>
<keyword evidence="7 9" id="KW-0139">CF(1)</keyword>
<dbReference type="EMBL" id="LYDR01000039">
    <property type="protein sequence ID" value="ODA34793.1"/>
    <property type="molecule type" value="Genomic_DNA"/>
</dbReference>
<comment type="similarity">
    <text evidence="3 9">Belongs to the ATPase epsilon chain family.</text>
</comment>
<dbReference type="GO" id="GO:0046933">
    <property type="term" value="F:proton-transporting ATP synthase activity, rotational mechanism"/>
    <property type="evidence" value="ECO:0007669"/>
    <property type="project" value="UniProtKB-UniRule"/>
</dbReference>
<feature type="compositionally biased region" description="Basic and acidic residues" evidence="10">
    <location>
        <begin position="110"/>
        <end position="123"/>
    </location>
</feature>
<reference evidence="12 13" key="1">
    <citation type="submission" date="2016-05" db="EMBL/GenBank/DDBJ databases">
        <title>Genomic and physiological characterization of Planctopirus sp. isolated from fresh water lake.</title>
        <authorList>
            <person name="Subhash Y."/>
            <person name="Ramana C."/>
        </authorList>
    </citation>
    <scope>NUCLEOTIDE SEQUENCE [LARGE SCALE GENOMIC DNA]</scope>
    <source>
        <strain evidence="12 13">JC280</strain>
    </source>
</reference>
<sequence>MALGDSLRLTVVTPEKPVIDQVVRSVQFPLADGMTGVLPGRAPLIGRLGYDELVFIDDSGESRYFVDGGFVQIAQNVVTILTSSCRPVSSLTRDEASKVLDAALARKATSDNEVSQRQKDQNRARRMLALADQ</sequence>
<evidence type="ECO:0000256" key="9">
    <source>
        <dbReference type="HAMAP-Rule" id="MF_00530"/>
    </source>
</evidence>
<comment type="caution">
    <text evidence="12">The sequence shown here is derived from an EMBL/GenBank/DDBJ whole genome shotgun (WGS) entry which is preliminary data.</text>
</comment>
<keyword evidence="6 9" id="KW-0472">Membrane</keyword>
<dbReference type="GO" id="GO:0012505">
    <property type="term" value="C:endomembrane system"/>
    <property type="evidence" value="ECO:0007669"/>
    <property type="project" value="UniProtKB-SubCell"/>
</dbReference>
<dbReference type="CDD" id="cd12152">
    <property type="entry name" value="F1-ATPase_delta"/>
    <property type="match status" value="1"/>
</dbReference>
<dbReference type="InterPro" id="IPR036771">
    <property type="entry name" value="ATPsynth_dsu/esu_N"/>
</dbReference>
<evidence type="ECO:0000256" key="5">
    <source>
        <dbReference type="ARBA" id="ARBA00023065"/>
    </source>
</evidence>
<comment type="subunit">
    <text evidence="9">F-type ATPases have 2 components, CF(1) - the catalytic core - and CF(0) - the membrane proton channel. CF(1) has five subunits: alpha(3), beta(3), gamma(1), delta(1), epsilon(1). CF(0) has three main subunits: a, b and c.</text>
</comment>
<dbReference type="GO" id="GO:0045259">
    <property type="term" value="C:proton-transporting ATP synthase complex"/>
    <property type="evidence" value="ECO:0007669"/>
    <property type="project" value="UniProtKB-KW"/>
</dbReference>
<protein>
    <recommendedName>
        <fullName evidence="9">ATP synthase epsilon chain</fullName>
    </recommendedName>
    <alternativeName>
        <fullName evidence="9">ATP synthase F1 sector epsilon subunit</fullName>
    </alternativeName>
    <alternativeName>
        <fullName evidence="9">F-ATPase epsilon subunit</fullName>
    </alternativeName>
</protein>
<keyword evidence="4 9" id="KW-0813">Transport</keyword>
<dbReference type="STRING" id="1841610.A6X21_03800"/>
<dbReference type="PANTHER" id="PTHR13822:SF10">
    <property type="entry name" value="ATP SYNTHASE EPSILON CHAIN, CHLOROPLASTIC"/>
    <property type="match status" value="1"/>
</dbReference>
<feature type="region of interest" description="Disordered" evidence="10">
    <location>
        <begin position="110"/>
        <end position="133"/>
    </location>
</feature>
<feature type="domain" description="ATP synthase F1 complex delta/epsilon subunit N-terminal" evidence="11">
    <location>
        <begin position="7"/>
        <end position="84"/>
    </location>
</feature>
<dbReference type="GO" id="GO:0005524">
    <property type="term" value="F:ATP binding"/>
    <property type="evidence" value="ECO:0007669"/>
    <property type="project" value="UniProtKB-UniRule"/>
</dbReference>
<evidence type="ECO:0000256" key="3">
    <source>
        <dbReference type="ARBA" id="ARBA00005712"/>
    </source>
</evidence>
<dbReference type="SUPFAM" id="SSF51344">
    <property type="entry name" value="Epsilon subunit of F1F0-ATP synthase N-terminal domain"/>
    <property type="match status" value="1"/>
</dbReference>